<dbReference type="Proteomes" id="UP000054845">
    <property type="component" value="Unassembled WGS sequence"/>
</dbReference>
<dbReference type="OrthoDB" id="2186602at2759"/>
<dbReference type="GO" id="GO:0032968">
    <property type="term" value="P:positive regulation of transcription elongation by RNA polymerase II"/>
    <property type="evidence" value="ECO:0007669"/>
    <property type="project" value="TreeGrafter"/>
</dbReference>
<comment type="similarity">
    <text evidence="2">Belongs to the CDC73 family.</text>
</comment>
<dbReference type="PANTHER" id="PTHR12466:SF8">
    <property type="entry name" value="PARAFIBROMIN"/>
    <property type="match status" value="1"/>
</dbReference>
<feature type="region of interest" description="Disordered" evidence="5">
    <location>
        <begin position="32"/>
        <end position="63"/>
    </location>
</feature>
<keyword evidence="8" id="KW-1185">Reference proteome</keyword>
<evidence type="ECO:0000256" key="2">
    <source>
        <dbReference type="ARBA" id="ARBA00010427"/>
    </source>
</evidence>
<feature type="compositionally biased region" description="Polar residues" evidence="5">
    <location>
        <begin position="275"/>
        <end position="292"/>
    </location>
</feature>
<feature type="compositionally biased region" description="Pro residues" evidence="5">
    <location>
        <begin position="162"/>
        <end position="171"/>
    </location>
</feature>
<reference evidence="7 8" key="1">
    <citation type="submission" date="2014-09" db="EMBL/GenBank/DDBJ databases">
        <authorList>
            <person name="Magalhaes I.L.F."/>
            <person name="Oliveira U."/>
            <person name="Santos F.R."/>
            <person name="Vidigal T.H.D.A."/>
            <person name="Brescovit A.D."/>
            <person name="Santos A.J."/>
        </authorList>
    </citation>
    <scope>NUCLEOTIDE SEQUENCE [LARGE SCALE GENOMIC DNA]</scope>
</reference>
<feature type="region of interest" description="Disordered" evidence="5">
    <location>
        <begin position="262"/>
        <end position="295"/>
    </location>
</feature>
<keyword evidence="3" id="KW-0804">Transcription</keyword>
<dbReference type="STRING" id="401625.A0A0P1BR91"/>
<accession>A0A0P1BR91</accession>
<dbReference type="GO" id="GO:0016593">
    <property type="term" value="C:Cdc73/Paf1 complex"/>
    <property type="evidence" value="ECO:0007669"/>
    <property type="project" value="InterPro"/>
</dbReference>
<evidence type="ECO:0000259" key="6">
    <source>
        <dbReference type="Pfam" id="PF05179"/>
    </source>
</evidence>
<feature type="domain" description="Cell division control protein 73 C-terminal" evidence="6">
    <location>
        <begin position="298"/>
        <end position="478"/>
    </location>
</feature>
<keyword evidence="4" id="KW-0539">Nucleus</keyword>
<dbReference type="Gene3D" id="3.40.50.11990">
    <property type="entry name" value="RNA polymerase II accessory factor, Cdc73 C-terminal domain"/>
    <property type="match status" value="1"/>
</dbReference>
<dbReference type="InterPro" id="IPR007852">
    <property type="entry name" value="Cdc73/Parafibromin"/>
</dbReference>
<dbReference type="GO" id="GO:0000993">
    <property type="term" value="F:RNA polymerase II complex binding"/>
    <property type="evidence" value="ECO:0007669"/>
    <property type="project" value="TreeGrafter"/>
</dbReference>
<dbReference type="AlphaFoldDB" id="A0A0P1BR91"/>
<dbReference type="GO" id="GO:0006368">
    <property type="term" value="P:transcription elongation by RNA polymerase II"/>
    <property type="evidence" value="ECO:0007669"/>
    <property type="project" value="InterPro"/>
</dbReference>
<proteinExistence type="inferred from homology"/>
<evidence type="ECO:0000256" key="4">
    <source>
        <dbReference type="ARBA" id="ARBA00023242"/>
    </source>
</evidence>
<evidence type="ECO:0000313" key="7">
    <source>
        <dbReference type="EMBL" id="CEH19191.1"/>
    </source>
</evidence>
<sequence length="496" mass="51834">MSTATTAPDALDALLEVLRGGEAGSGVQWLDSSGQPVSAGPSSVSIRLSGGSSSNVFPRDAPTRLARDRPTILSSNPLHTPSSSPHLFLALDILAFAALEPEESNAAYLLKANKVMPGRFLNATTRPAILAYLIRGEGCPLLLSKEEAERRKVALESAGPSTTPPGSPPPSVVALYSGGLSAGAGSAGSSSTLKRARGPYVANATDAAFVKRLRTSGLEVHLRTRSDVLRGSVGGNVVDFSSIRESISGLVKNATGAHANAQGGVGGKANGSKAPASQSAHSGINSSINPSGAQKRRRGDPIILLSSAPTALVGLSNIESLLGKSRFITQQEAKAGGMAPGIEGMISLYHPISSSAGAAASTKSAASAGGSTNPARGQRFLVVDSVEALGRLGSGAQDAWDRVVAVFTTGQLWQFKGYRTQDPKALWREVMGVYVRWSNESRNGNVKDWNVTELVVDLHKRHLDKQLSTQFWRTLDSWMARNKPELLGNPTSSSAR</sequence>
<evidence type="ECO:0000256" key="3">
    <source>
        <dbReference type="ARBA" id="ARBA00023163"/>
    </source>
</evidence>
<organism evidence="7 8">
    <name type="scientific">Ceraceosorus bombacis</name>
    <dbReference type="NCBI Taxonomy" id="401625"/>
    <lineage>
        <taxon>Eukaryota</taxon>
        <taxon>Fungi</taxon>
        <taxon>Dikarya</taxon>
        <taxon>Basidiomycota</taxon>
        <taxon>Ustilaginomycotina</taxon>
        <taxon>Exobasidiomycetes</taxon>
        <taxon>Ceraceosorales</taxon>
        <taxon>Ceraceosoraceae</taxon>
        <taxon>Ceraceosorus</taxon>
    </lineage>
</organism>
<dbReference type="Pfam" id="PF05179">
    <property type="entry name" value="CDC73_C"/>
    <property type="match status" value="1"/>
</dbReference>
<feature type="compositionally biased region" description="Low complexity" evidence="5">
    <location>
        <begin position="42"/>
        <end position="54"/>
    </location>
</feature>
<comment type="subcellular location">
    <subcellularLocation>
        <location evidence="1">Nucleus</location>
    </subcellularLocation>
</comment>
<dbReference type="InterPro" id="IPR038103">
    <property type="entry name" value="CDC73_C_sf"/>
</dbReference>
<feature type="region of interest" description="Disordered" evidence="5">
    <location>
        <begin position="153"/>
        <end position="174"/>
    </location>
</feature>
<dbReference type="PANTHER" id="PTHR12466">
    <property type="entry name" value="CDC73 DOMAIN PROTEIN"/>
    <property type="match status" value="1"/>
</dbReference>
<evidence type="ECO:0000313" key="8">
    <source>
        <dbReference type="Proteomes" id="UP000054845"/>
    </source>
</evidence>
<protein>
    <submittedName>
        <fullName evidence="7">RNA polymerase II assessory factor Cdc73p</fullName>
    </submittedName>
</protein>
<evidence type="ECO:0000256" key="5">
    <source>
        <dbReference type="SAM" id="MobiDB-lite"/>
    </source>
</evidence>
<evidence type="ECO:0000256" key="1">
    <source>
        <dbReference type="ARBA" id="ARBA00004123"/>
    </source>
</evidence>
<dbReference type="EMBL" id="CCYA01000277">
    <property type="protein sequence ID" value="CEH19191.1"/>
    <property type="molecule type" value="Genomic_DNA"/>
</dbReference>
<dbReference type="InterPro" id="IPR031336">
    <property type="entry name" value="CDC73_C"/>
</dbReference>
<name>A0A0P1BR91_9BASI</name>